<gene>
    <name evidence="4" type="ORF">BAUCODRAFT_38663</name>
</gene>
<dbReference type="Gene3D" id="2.120.10.30">
    <property type="entry name" value="TolB, C-terminal domain"/>
    <property type="match status" value="1"/>
</dbReference>
<dbReference type="PANTHER" id="PTHR48075">
    <property type="entry name" value="3-HYDROXYACYL-COA DEHYDROGENASE FAMILY PROTEIN"/>
    <property type="match status" value="1"/>
</dbReference>
<dbReference type="KEGG" id="bcom:BAUCODRAFT_38663"/>
<dbReference type="InterPro" id="IPR000033">
    <property type="entry name" value="LDLR_classB_rpt"/>
</dbReference>
<dbReference type="SUPFAM" id="SSF63829">
    <property type="entry name" value="Calcium-dependent phosphotriesterase"/>
    <property type="match status" value="1"/>
</dbReference>
<dbReference type="RefSeq" id="XP_007680873.1">
    <property type="nucleotide sequence ID" value="XM_007682683.1"/>
</dbReference>
<dbReference type="GO" id="GO:0070403">
    <property type="term" value="F:NAD+ binding"/>
    <property type="evidence" value="ECO:0007669"/>
    <property type="project" value="InterPro"/>
</dbReference>
<dbReference type="GO" id="GO:0006631">
    <property type="term" value="P:fatty acid metabolic process"/>
    <property type="evidence" value="ECO:0007669"/>
    <property type="project" value="InterPro"/>
</dbReference>
<evidence type="ECO:0000259" key="2">
    <source>
        <dbReference type="Pfam" id="PF00725"/>
    </source>
</evidence>
<accession>M2MZ15</accession>
<dbReference type="STRING" id="717646.M2MZ15"/>
<protein>
    <recommendedName>
        <fullName evidence="6">3-hydroxyacyl-CoA dehydrogenase</fullName>
    </recommendedName>
</protein>
<evidence type="ECO:0008006" key="6">
    <source>
        <dbReference type="Google" id="ProtNLM"/>
    </source>
</evidence>
<proteinExistence type="predicted"/>
<dbReference type="InterPro" id="IPR036291">
    <property type="entry name" value="NAD(P)-bd_dom_sf"/>
</dbReference>
<dbReference type="Gene3D" id="3.40.50.720">
    <property type="entry name" value="NAD(P)-binding Rossmann-like Domain"/>
    <property type="match status" value="1"/>
</dbReference>
<dbReference type="InterPro" id="IPR011042">
    <property type="entry name" value="6-blade_b-propeller_TolB-like"/>
</dbReference>
<evidence type="ECO:0000256" key="1">
    <source>
        <dbReference type="ARBA" id="ARBA00023002"/>
    </source>
</evidence>
<dbReference type="GeneID" id="19113601"/>
<dbReference type="SMART" id="SM00135">
    <property type="entry name" value="LY"/>
    <property type="match status" value="3"/>
</dbReference>
<dbReference type="InterPro" id="IPR008927">
    <property type="entry name" value="6-PGluconate_DH-like_C_sf"/>
</dbReference>
<feature type="domain" description="3-hydroxyacyl-CoA dehydrogenase C-terminal" evidence="2">
    <location>
        <begin position="195"/>
        <end position="288"/>
    </location>
</feature>
<dbReference type="EMBL" id="KB445563">
    <property type="protein sequence ID" value="EMC91550.1"/>
    <property type="molecule type" value="Genomic_DNA"/>
</dbReference>
<keyword evidence="1" id="KW-0560">Oxidoreductase</keyword>
<dbReference type="InterPro" id="IPR006108">
    <property type="entry name" value="3HC_DH_C"/>
</dbReference>
<dbReference type="AlphaFoldDB" id="M2MZ15"/>
<feature type="domain" description="3-hydroxyacyl-CoA dehydrogenase NAD binding" evidence="3">
    <location>
        <begin position="16"/>
        <end position="191"/>
    </location>
</feature>
<organism evidence="4 5">
    <name type="scientific">Baudoinia panamericana (strain UAMH 10762)</name>
    <name type="common">Angels' share fungus</name>
    <name type="synonym">Baudoinia compniacensis (strain UAMH 10762)</name>
    <dbReference type="NCBI Taxonomy" id="717646"/>
    <lineage>
        <taxon>Eukaryota</taxon>
        <taxon>Fungi</taxon>
        <taxon>Dikarya</taxon>
        <taxon>Ascomycota</taxon>
        <taxon>Pezizomycotina</taxon>
        <taxon>Dothideomycetes</taxon>
        <taxon>Dothideomycetidae</taxon>
        <taxon>Mycosphaerellales</taxon>
        <taxon>Teratosphaeriaceae</taxon>
        <taxon>Baudoinia</taxon>
    </lineage>
</organism>
<dbReference type="GO" id="GO:0016616">
    <property type="term" value="F:oxidoreductase activity, acting on the CH-OH group of donors, NAD or NADP as acceptor"/>
    <property type="evidence" value="ECO:0007669"/>
    <property type="project" value="InterPro"/>
</dbReference>
<dbReference type="eggNOG" id="KOG2304">
    <property type="taxonomic scope" value="Eukaryota"/>
</dbReference>
<evidence type="ECO:0000313" key="4">
    <source>
        <dbReference type="EMBL" id="EMC91550.1"/>
    </source>
</evidence>
<dbReference type="SUPFAM" id="SSF48179">
    <property type="entry name" value="6-phosphogluconate dehydrogenase C-terminal domain-like"/>
    <property type="match status" value="1"/>
</dbReference>
<name>M2MZ15_BAUPA</name>
<dbReference type="PANTHER" id="PTHR48075:SF3">
    <property type="entry name" value="3-HYDROXYACYL-COA DEHYDROGENASE"/>
    <property type="match status" value="1"/>
</dbReference>
<evidence type="ECO:0000259" key="3">
    <source>
        <dbReference type="Pfam" id="PF02737"/>
    </source>
</evidence>
<dbReference type="Proteomes" id="UP000011761">
    <property type="component" value="Unassembled WGS sequence"/>
</dbReference>
<sequence length="610" mass="66996">MAGKWSPPANCSERPVCVLGGGVLGRRIAACFVAAGYHVRIRDPSAKSRDAAAQYIKENLSSFTAILPQPAKRQGSCETTDDLAAAVKDCWIVFEAVPEVLPIKESTFADLEQHAPPDCLLATNSSSFKSGDLLSKVKDVTKARVLNTHYMMPPQNVIVELMTSGHTDPEIFPFVEARHREAGLHPVTALKESSGFIFNRIWAAIKRECLSVLAEGVSTPEVIDSIWKEQYGSRVGPCEMMDSVGLDTVEHIEQHYVDERGLSPKPLQWLQNNFIKQGKLGQKSDEGGLYPPPTPGKRTKLIFLNTGLSEPLGDKPMAQIMKRGQILQMIAEDRASRPIALVENQALPDGIDVCDGRMYWTCMGIPAENDGTVQSAKLDGSDIKTVIPSGQVHTPKQLHIDQVSKKLYFCDREGLRVMRCNLDGSEHEVIVQTGDWKSEPDKAKVQHNWPVGITVSRKLNKFMWTQKGGSKASDGWIYSAGLEMPQGSTASNRQDIEVIQKGLPECIDLEMEDDSGVLYWSDRGELPLGNTLNKKQIIGEAPAAEKALGRQIIAQGLGEGIGLKFDRAENCLYVADMAGRLWKCNPDGGLKEKIFEGATHAYTGLSFVKV</sequence>
<dbReference type="HOGENOM" id="CLU_031652_0_0_1"/>
<dbReference type="InterPro" id="IPR006176">
    <property type="entry name" value="3-OHacyl-CoA_DH_NAD-bd"/>
</dbReference>
<dbReference type="Gene3D" id="1.10.1040.10">
    <property type="entry name" value="N-(1-d-carboxylethyl)-l-norvaline Dehydrogenase, domain 2"/>
    <property type="match status" value="1"/>
</dbReference>
<dbReference type="Pfam" id="PF00725">
    <property type="entry name" value="3HCDH"/>
    <property type="match status" value="1"/>
</dbReference>
<dbReference type="Pfam" id="PF02737">
    <property type="entry name" value="3HCDH_N"/>
    <property type="match status" value="1"/>
</dbReference>
<dbReference type="SUPFAM" id="SSF51735">
    <property type="entry name" value="NAD(P)-binding Rossmann-fold domains"/>
    <property type="match status" value="1"/>
</dbReference>
<dbReference type="OMA" id="PGCMIVE"/>
<evidence type="ECO:0000313" key="5">
    <source>
        <dbReference type="Proteomes" id="UP000011761"/>
    </source>
</evidence>
<dbReference type="OrthoDB" id="5958943at2759"/>
<reference evidence="4 5" key="1">
    <citation type="journal article" date="2012" name="PLoS Pathog.">
        <title>Diverse lifestyles and strategies of plant pathogenesis encoded in the genomes of eighteen Dothideomycetes fungi.</title>
        <authorList>
            <person name="Ohm R.A."/>
            <person name="Feau N."/>
            <person name="Henrissat B."/>
            <person name="Schoch C.L."/>
            <person name="Horwitz B.A."/>
            <person name="Barry K.W."/>
            <person name="Condon B.J."/>
            <person name="Copeland A.C."/>
            <person name="Dhillon B."/>
            <person name="Glaser F."/>
            <person name="Hesse C.N."/>
            <person name="Kosti I."/>
            <person name="LaButti K."/>
            <person name="Lindquist E.A."/>
            <person name="Lucas S."/>
            <person name="Salamov A.A."/>
            <person name="Bradshaw R.E."/>
            <person name="Ciuffetti L."/>
            <person name="Hamelin R.C."/>
            <person name="Kema G.H.J."/>
            <person name="Lawrence C."/>
            <person name="Scott J.A."/>
            <person name="Spatafora J.W."/>
            <person name="Turgeon B.G."/>
            <person name="de Wit P.J.G.M."/>
            <person name="Zhong S."/>
            <person name="Goodwin S.B."/>
            <person name="Grigoriev I.V."/>
        </authorList>
    </citation>
    <scope>NUCLEOTIDE SEQUENCE [LARGE SCALE GENOMIC DNA]</scope>
    <source>
        <strain evidence="4 5">UAMH 10762</strain>
    </source>
</reference>
<dbReference type="InterPro" id="IPR013328">
    <property type="entry name" value="6PGD_dom2"/>
</dbReference>
<keyword evidence="5" id="KW-1185">Reference proteome</keyword>